<comment type="similarity">
    <text evidence="1">Belongs to the fantastic four family.</text>
</comment>
<gene>
    <name evidence="3" type="ORF">ZIOFF_043435</name>
</gene>
<evidence type="ECO:0000259" key="2">
    <source>
        <dbReference type="Pfam" id="PF11250"/>
    </source>
</evidence>
<organism evidence="3 4">
    <name type="scientific">Zingiber officinale</name>
    <name type="common">Ginger</name>
    <name type="synonym">Amomum zingiber</name>
    <dbReference type="NCBI Taxonomy" id="94328"/>
    <lineage>
        <taxon>Eukaryota</taxon>
        <taxon>Viridiplantae</taxon>
        <taxon>Streptophyta</taxon>
        <taxon>Embryophyta</taxon>
        <taxon>Tracheophyta</taxon>
        <taxon>Spermatophyta</taxon>
        <taxon>Magnoliopsida</taxon>
        <taxon>Liliopsida</taxon>
        <taxon>Zingiberales</taxon>
        <taxon>Zingiberaceae</taxon>
        <taxon>Zingiber</taxon>
    </lineage>
</organism>
<dbReference type="AlphaFoldDB" id="A0A8J5KTZ9"/>
<evidence type="ECO:0000256" key="1">
    <source>
        <dbReference type="ARBA" id="ARBA00008690"/>
    </source>
</evidence>
<feature type="domain" description="FAF" evidence="2">
    <location>
        <begin position="135"/>
        <end position="188"/>
    </location>
</feature>
<dbReference type="InterPro" id="IPR046431">
    <property type="entry name" value="FAF_dom"/>
</dbReference>
<keyword evidence="4" id="KW-1185">Reference proteome</keyword>
<reference evidence="3 4" key="1">
    <citation type="submission" date="2020-08" db="EMBL/GenBank/DDBJ databases">
        <title>Plant Genome Project.</title>
        <authorList>
            <person name="Zhang R.-G."/>
        </authorList>
    </citation>
    <scope>NUCLEOTIDE SEQUENCE [LARGE SCALE GENOMIC DNA]</scope>
    <source>
        <tissue evidence="3">Rhizome</tissue>
    </source>
</reference>
<dbReference type="Proteomes" id="UP000734854">
    <property type="component" value="Unassembled WGS sequence"/>
</dbReference>
<dbReference type="EMBL" id="JACMSC010000012">
    <property type="protein sequence ID" value="KAG6495609.1"/>
    <property type="molecule type" value="Genomic_DNA"/>
</dbReference>
<proteinExistence type="inferred from homology"/>
<dbReference type="Pfam" id="PF11250">
    <property type="entry name" value="FAF"/>
    <property type="match status" value="1"/>
</dbReference>
<dbReference type="InterPro" id="IPR021410">
    <property type="entry name" value="FAF"/>
</dbReference>
<evidence type="ECO:0000313" key="4">
    <source>
        <dbReference type="Proteomes" id="UP000734854"/>
    </source>
</evidence>
<dbReference type="PANTHER" id="PTHR33155">
    <property type="entry name" value="FANTASTIC FOUR-LIKE PROTEIN (DUF3049)"/>
    <property type="match status" value="1"/>
</dbReference>
<sequence>MSPAALQTSPATFYLDQCNSVPVGRLPDPAPFPHPVRSYSSCLMSQRSLETCTECLGSETGSDGFSSSSSSSLYSVGDGLEYCHSFEDEEEEGGEEGVSDACTVESGRLGVVGEQEVMASVKYHCSVRRQSPARSFPPPLTSISRRDAPCVQLRSHRDDGRLVVEAIAVPCRNYLHTRRVDGRLVISLVEAAAGVMPEVPPEQGSESEELEGEEMEVVDRGSVVEVKASGRPKKLRGGVKAHRSALIISKFVGGTNHQCEEEQMNKGGIADDKMLSIAKRRKRKEVLKRMRRCSELRRPLCIWEPCYISSAS</sequence>
<accession>A0A8J5KTZ9</accession>
<protein>
    <recommendedName>
        <fullName evidence="2">FAF domain-containing protein</fullName>
    </recommendedName>
</protein>
<name>A0A8J5KTZ9_ZINOF</name>
<evidence type="ECO:0000313" key="3">
    <source>
        <dbReference type="EMBL" id="KAG6495609.1"/>
    </source>
</evidence>
<dbReference type="PANTHER" id="PTHR33155:SF3">
    <property type="entry name" value="PROTEIN FAF-LIKE, CHLOROPLASTIC"/>
    <property type="match status" value="1"/>
</dbReference>
<comment type="caution">
    <text evidence="3">The sequence shown here is derived from an EMBL/GenBank/DDBJ whole genome shotgun (WGS) entry which is preliminary data.</text>
</comment>